<evidence type="ECO:0000313" key="1">
    <source>
        <dbReference type="EMBL" id="KAI4588224.1"/>
    </source>
</evidence>
<name>A0ACB9VEQ9_9CETA</name>
<comment type="caution">
    <text evidence="1">The sequence shown here is derived from an EMBL/GenBank/DDBJ whole genome shotgun (WGS) entry which is preliminary data.</text>
</comment>
<proteinExistence type="predicted"/>
<organism evidence="1 2">
    <name type="scientific">Ovis ammon polii x Ovis aries</name>
    <dbReference type="NCBI Taxonomy" id="2918886"/>
    <lineage>
        <taxon>Eukaryota</taxon>
        <taxon>Metazoa</taxon>
        <taxon>Chordata</taxon>
        <taxon>Craniata</taxon>
        <taxon>Vertebrata</taxon>
        <taxon>Euteleostomi</taxon>
        <taxon>Mammalia</taxon>
        <taxon>Eutheria</taxon>
        <taxon>Laurasiatheria</taxon>
        <taxon>Artiodactyla</taxon>
        <taxon>Ruminantia</taxon>
        <taxon>Pecora</taxon>
        <taxon>Bovidae</taxon>
        <taxon>Caprinae</taxon>
        <taxon>Ovis</taxon>
    </lineage>
</organism>
<dbReference type="Proteomes" id="UP001057279">
    <property type="component" value="Linkage Group LG02"/>
</dbReference>
<keyword evidence="2" id="KW-1185">Reference proteome</keyword>
<protein>
    <submittedName>
        <fullName evidence="1">Uncharacterized protein</fullName>
    </submittedName>
</protein>
<reference evidence="1" key="1">
    <citation type="submission" date="2022-03" db="EMBL/GenBank/DDBJ databases">
        <title>Genomic analyses of argali, domestic sheep and their hybrids provide insights into chromosomal evolution, heterosis and genetic basis of agronomic traits.</title>
        <authorList>
            <person name="Li M."/>
        </authorList>
    </citation>
    <scope>NUCLEOTIDE SEQUENCE</scope>
    <source>
        <strain evidence="1">F1 hybrid</strain>
    </source>
</reference>
<accession>A0ACB9VEQ9</accession>
<evidence type="ECO:0000313" key="2">
    <source>
        <dbReference type="Proteomes" id="UP001057279"/>
    </source>
</evidence>
<dbReference type="EMBL" id="CM043027">
    <property type="protein sequence ID" value="KAI4588224.1"/>
    <property type="molecule type" value="Genomic_DNA"/>
</dbReference>
<gene>
    <name evidence="1" type="ORF">MJG53_002632</name>
</gene>
<sequence length="137" mass="15709">MSSKVSCNTCYEAVGKVLPGNQYKCLQCLEMVALQVSLWAYDSQKDKHFLGTIRLKSTPRPKFSMCVLWDQQHSEEVKVVDIPHMALRKLNKNKELVKKLAKKYDAFLASESDQADPMNPRPRPEQAWQVPFLADPQ</sequence>